<dbReference type="Gene3D" id="2.70.98.10">
    <property type="match status" value="1"/>
</dbReference>
<evidence type="ECO:0000313" key="1">
    <source>
        <dbReference type="EMBL" id="MDW6092116.1"/>
    </source>
</evidence>
<dbReference type="RefSeq" id="WP_318584528.1">
    <property type="nucleotide sequence ID" value="NZ_JAWRCP010000001.1"/>
</dbReference>
<dbReference type="InterPro" id="IPR011013">
    <property type="entry name" value="Gal_mutarotase_sf_dom"/>
</dbReference>
<proteinExistence type="predicted"/>
<name>A0ABU4IRT4_9VIBR</name>
<dbReference type="CDD" id="cd09269">
    <property type="entry name" value="deoxyribose_mutarotase"/>
    <property type="match status" value="1"/>
</dbReference>
<dbReference type="SUPFAM" id="SSF74650">
    <property type="entry name" value="Galactose mutarotase-like"/>
    <property type="match status" value="1"/>
</dbReference>
<dbReference type="EMBL" id="JAWRCP010000001">
    <property type="protein sequence ID" value="MDW6092116.1"/>
    <property type="molecule type" value="Genomic_DNA"/>
</dbReference>
<evidence type="ECO:0000313" key="2">
    <source>
        <dbReference type="Proteomes" id="UP001279860"/>
    </source>
</evidence>
<dbReference type="Proteomes" id="UP001279860">
    <property type="component" value="Unassembled WGS sequence"/>
</dbReference>
<dbReference type="Pfam" id="PF14486">
    <property type="entry name" value="DUF4432"/>
    <property type="match status" value="1"/>
</dbReference>
<protein>
    <submittedName>
        <fullName evidence="1">Aldose 1-epimerase family protein</fullName>
    </submittedName>
</protein>
<accession>A0ABU4IRT4</accession>
<organism evidence="1 2">
    <name type="scientific">Vibrio rhizosphaerae</name>
    <dbReference type="NCBI Taxonomy" id="398736"/>
    <lineage>
        <taxon>Bacteria</taxon>
        <taxon>Pseudomonadati</taxon>
        <taxon>Pseudomonadota</taxon>
        <taxon>Gammaproteobacteria</taxon>
        <taxon>Vibrionales</taxon>
        <taxon>Vibrionaceae</taxon>
        <taxon>Vibrio</taxon>
    </lineage>
</organism>
<sequence>MYTMLLGKHLFHQQETILIQSECFTISVFKYPSGIEALRIENSKGYLVILPYMGQMIWDAKFLGEDLCMENMFSEPKPSDQIVATYGCFAFHSGLIRNGCPAPEDDHPLHGEMPCANMDKAWLEIEEHKITIKGEYEYVMGFGDHYLASPSVAIQQDASVFDIRMKVKNLASVPMPLQYMCHMNTAYFPDAKMKQNIPDSAIKLRESVPGHVTPTAQWLAFNDKLKTQVTPIEQLSTPEMYDPEIVYFMDNLSSHTDRAQFEMVIANGKTLITQFDTSMLNYATRWILYNGDQKVAAYVLPATCRPEGYLAAKNNGTLIHLQPQEIREFAVTTGIIESH</sequence>
<dbReference type="InterPro" id="IPR027839">
    <property type="entry name" value="DUF4432"/>
</dbReference>
<dbReference type="InterPro" id="IPR014718">
    <property type="entry name" value="GH-type_carb-bd"/>
</dbReference>
<keyword evidence="2" id="KW-1185">Reference proteome</keyword>
<gene>
    <name evidence="1" type="ORF">SBX64_06115</name>
</gene>
<reference evidence="1 2" key="1">
    <citation type="submission" date="2023-11" db="EMBL/GenBank/DDBJ databases">
        <title>Plant-associative lifestyle of Vibrio porteresiae and its evolutionary dynamics.</title>
        <authorList>
            <person name="Rameshkumar N."/>
            <person name="Kirti K."/>
        </authorList>
    </citation>
    <scope>NUCLEOTIDE SEQUENCE [LARGE SCALE GENOMIC DNA]</scope>
    <source>
        <strain evidence="1 2">MSSRF7</strain>
    </source>
</reference>
<comment type="caution">
    <text evidence="1">The sequence shown here is derived from an EMBL/GenBank/DDBJ whole genome shotgun (WGS) entry which is preliminary data.</text>
</comment>